<dbReference type="Proteomes" id="UP000190539">
    <property type="component" value="Unassembled WGS sequence"/>
</dbReference>
<comment type="caution">
    <text evidence="2">The sequence shown here is derived from an EMBL/GenBank/DDBJ whole genome shotgun (WGS) entry which is preliminary data.</text>
</comment>
<sequence length="847" mass="89828">MAPVEVGRGKARALLVGVDTYERRPDGFRSIGAGKATRNLEAVRAALSHWVTGIMPSGQVGLLINPELGGEVHQRIKAEGAKAPALLVVYYMGHGYIPPGTDDLYLTVSGSGRAAIESTGIHLKHLVDWIALSDCERFVLILDCCFSGDMAQQYLPGSKPASFLTSSPRRMLISTGPEGEVTPYTQALVKVLTEGAAGDGPVTVTGLGSRLDQLAEDQSDVDFKWFSQQVSSMDGADTVLSLVRLDTPFTRRQRLLRGARSLGSALVSALWRWGMGRGRPLWRRFVWLGVALALVVPLGYGGAVLARSDPAGPCPAPLELRLVTSPEEVDALKDLAGVYENSAFGGGCHKSHLGVYGAGLDTLFDAFENYRQWGRGGGGLLRQAGPQPDMWLAQSSAEVDYVRATSADLATGVSVAQDDPVVVLTEQGRETLGLPVPKGKFGETDWNRLRAAIKKAKGTPRLLRPNPAVSGTGLVHLLGMDRVYREGSGDDLPYDSSTPLLGRRERGTLESQVIGRGEPVADGADAVCGLRSRHPADEDGAVVGALTTLRQATRASCPQATAPTLLRTYVIKGVPPLDYPLVNIALSSQTPARAAEMARFREWLSGTAGADALSELGFTAAGATTVALPYSLLVPQLDVVKEAHRDLRVTVLFDVSASMREGGKFDAARTAVTKSLLRLGEDARYETQIFPRDKGGGGSLLRGAPWKERTAAASPPISVGDISKERQADLYDALRSAGNRITDDMDASYEGDSAPQHVILLVTDGDYVKGKTPRIGALRKEARALGAKGVQIHVAAMRPEGCASAGAAQGEAAVLADESGGSCSRLSGSLDSQLARQMAGLAEGERR</sequence>
<dbReference type="InterPro" id="IPR002035">
    <property type="entry name" value="VWF_A"/>
</dbReference>
<dbReference type="Gene3D" id="3.40.50.410">
    <property type="entry name" value="von Willebrand factor, type A domain"/>
    <property type="match status" value="1"/>
</dbReference>
<organism evidence="2 3">
    <name type="scientific">Streptomyces tsukubensis</name>
    <dbReference type="NCBI Taxonomy" id="83656"/>
    <lineage>
        <taxon>Bacteria</taxon>
        <taxon>Bacillati</taxon>
        <taxon>Actinomycetota</taxon>
        <taxon>Actinomycetes</taxon>
        <taxon>Kitasatosporales</taxon>
        <taxon>Streptomycetaceae</taxon>
        <taxon>Streptomyces</taxon>
    </lineage>
</organism>
<dbReference type="InterPro" id="IPR029030">
    <property type="entry name" value="Caspase-like_dom_sf"/>
</dbReference>
<dbReference type="SMART" id="SM00327">
    <property type="entry name" value="VWA"/>
    <property type="match status" value="1"/>
</dbReference>
<protein>
    <recommendedName>
        <fullName evidence="1">VWFA domain-containing protein</fullName>
    </recommendedName>
</protein>
<dbReference type="RefSeq" id="WP_077967000.1">
    <property type="nucleotide sequence ID" value="NZ_CP045178.1"/>
</dbReference>
<dbReference type="OrthoDB" id="3542505at2"/>
<evidence type="ECO:0000313" key="2">
    <source>
        <dbReference type="EMBL" id="OON80821.1"/>
    </source>
</evidence>
<reference evidence="2 3" key="1">
    <citation type="submission" date="2017-02" db="EMBL/GenBank/DDBJ databases">
        <title>Draft Genome Sequence of Streptomyces tsukubaensis F601, a Producer of the immunosuppressant tacrolimus FK506.</title>
        <authorList>
            <person name="Zong G."/>
            <person name="Zhong C."/>
            <person name="Fu J."/>
            <person name="Qin R."/>
            <person name="Cao G."/>
        </authorList>
    </citation>
    <scope>NUCLEOTIDE SEQUENCE [LARGE SCALE GENOMIC DNA]</scope>
    <source>
        <strain evidence="2 3">F601</strain>
    </source>
</reference>
<evidence type="ECO:0000313" key="3">
    <source>
        <dbReference type="Proteomes" id="UP000190539"/>
    </source>
</evidence>
<dbReference type="Gene3D" id="3.40.50.1460">
    <property type="match status" value="1"/>
</dbReference>
<name>A0A1V4ABR7_9ACTN</name>
<dbReference type="SUPFAM" id="SSF52129">
    <property type="entry name" value="Caspase-like"/>
    <property type="match status" value="1"/>
</dbReference>
<dbReference type="EMBL" id="MVFC01000006">
    <property type="protein sequence ID" value="OON80821.1"/>
    <property type="molecule type" value="Genomic_DNA"/>
</dbReference>
<dbReference type="AlphaFoldDB" id="A0A1V4ABR7"/>
<accession>A0A1V4ABR7</accession>
<keyword evidence="3" id="KW-1185">Reference proteome</keyword>
<proteinExistence type="predicted"/>
<dbReference type="SUPFAM" id="SSF53300">
    <property type="entry name" value="vWA-like"/>
    <property type="match status" value="1"/>
</dbReference>
<dbReference type="InterPro" id="IPR036465">
    <property type="entry name" value="vWFA_dom_sf"/>
</dbReference>
<gene>
    <name evidence="2" type="ORF">B1H18_10520</name>
</gene>
<evidence type="ECO:0000259" key="1">
    <source>
        <dbReference type="SMART" id="SM00327"/>
    </source>
</evidence>
<dbReference type="STRING" id="83656.B1H18_10520"/>
<feature type="domain" description="VWFA" evidence="1">
    <location>
        <begin position="646"/>
        <end position="835"/>
    </location>
</feature>